<keyword evidence="2" id="KW-0645">Protease</keyword>
<dbReference type="PROSITE" id="PS51935">
    <property type="entry name" value="NLPC_P60"/>
    <property type="match status" value="1"/>
</dbReference>
<proteinExistence type="inferred from homology"/>
<sequence length="239" mass="27233">MPTGYSIAKPKPVEAGMTQQENALQMRKKNRERLMAKVKKRTAVVPLTPEQKQRETAQKLADRTKNREMLAMHARWQPGSLGGSDTLWSQARKGKDKTGRISPKLASRLHTVIKRLEDQLGKPYVWGGKNPLEGFDCSGLVFYAFNHVLERKLPRTANGMYQDPTLKHIRVDKLRRGDLVFFNINQRPGADHVGVYLGNDEFIEAPRSGLNIRISQLSDDFWQSHYLGARRILTEEATL</sequence>
<dbReference type="PATRIC" id="fig|545.12.peg.2692"/>
<dbReference type="InterPro" id="IPR038765">
    <property type="entry name" value="Papain-like_cys_pep_sf"/>
</dbReference>
<dbReference type="Pfam" id="PF00877">
    <property type="entry name" value="NLPC_P60"/>
    <property type="match status" value="1"/>
</dbReference>
<dbReference type="GO" id="GO:0006508">
    <property type="term" value="P:proteolysis"/>
    <property type="evidence" value="ECO:0007669"/>
    <property type="project" value="UniProtKB-KW"/>
</dbReference>
<evidence type="ECO:0000313" key="5">
    <source>
        <dbReference type="EMBL" id="CDZ84518.1"/>
    </source>
</evidence>
<accession>A0A078LKS5</accession>
<protein>
    <submittedName>
        <fullName evidence="5">Lipoprotein</fullName>
    </submittedName>
</protein>
<dbReference type="EMBL" id="LK931336">
    <property type="protein sequence ID" value="CDZ84518.1"/>
    <property type="molecule type" value="Genomic_DNA"/>
</dbReference>
<dbReference type="PANTHER" id="PTHR47053">
    <property type="entry name" value="MUREIN DD-ENDOPEPTIDASE MEPH-RELATED"/>
    <property type="match status" value="1"/>
</dbReference>
<keyword evidence="3" id="KW-0378">Hydrolase</keyword>
<evidence type="ECO:0000256" key="2">
    <source>
        <dbReference type="ARBA" id="ARBA00022670"/>
    </source>
</evidence>
<evidence type="ECO:0000256" key="4">
    <source>
        <dbReference type="ARBA" id="ARBA00022807"/>
    </source>
</evidence>
<dbReference type="Gene3D" id="3.90.1720.10">
    <property type="entry name" value="endopeptidase domain like (from Nostoc punctiforme)"/>
    <property type="match status" value="1"/>
</dbReference>
<dbReference type="InterPro" id="IPR000064">
    <property type="entry name" value="NLP_P60_dom"/>
</dbReference>
<evidence type="ECO:0000256" key="3">
    <source>
        <dbReference type="ARBA" id="ARBA00022801"/>
    </source>
</evidence>
<comment type="similarity">
    <text evidence="1">Belongs to the peptidase C40 family.</text>
</comment>
<gene>
    <name evidence="5" type="primary">spr_3</name>
    <name evidence="5" type="ORF">BN1086_02673</name>
</gene>
<reference evidence="5" key="1">
    <citation type="submission" date="2014-06" db="EMBL/GenBank/DDBJ databases">
        <authorList>
            <person name="Urmite Genomes Urmite Genomes"/>
        </authorList>
    </citation>
    <scope>NUCLEOTIDE SEQUENCE</scope>
</reference>
<evidence type="ECO:0000256" key="1">
    <source>
        <dbReference type="ARBA" id="ARBA00007074"/>
    </source>
</evidence>
<dbReference type="OMA" id="LAMHARW"/>
<dbReference type="AlphaFoldDB" id="A0A078LKS5"/>
<dbReference type="SUPFAM" id="SSF54001">
    <property type="entry name" value="Cysteine proteinases"/>
    <property type="match status" value="1"/>
</dbReference>
<organism evidence="5">
    <name type="scientific">Citrobacter koseri</name>
    <name type="common">Citrobacter diversus</name>
    <dbReference type="NCBI Taxonomy" id="545"/>
    <lineage>
        <taxon>Bacteria</taxon>
        <taxon>Pseudomonadati</taxon>
        <taxon>Pseudomonadota</taxon>
        <taxon>Gammaproteobacteria</taxon>
        <taxon>Enterobacterales</taxon>
        <taxon>Enterobacteriaceae</taxon>
        <taxon>Citrobacter</taxon>
    </lineage>
</organism>
<name>A0A078LKS5_CITKO</name>
<dbReference type="InterPro" id="IPR051202">
    <property type="entry name" value="Peptidase_C40"/>
</dbReference>
<dbReference type="GO" id="GO:0008234">
    <property type="term" value="F:cysteine-type peptidase activity"/>
    <property type="evidence" value="ECO:0007669"/>
    <property type="project" value="UniProtKB-KW"/>
</dbReference>
<keyword evidence="5" id="KW-0449">Lipoprotein</keyword>
<keyword evidence="4" id="KW-0788">Thiol protease</keyword>
<dbReference type="PANTHER" id="PTHR47053:SF1">
    <property type="entry name" value="MUREIN DD-ENDOPEPTIDASE MEPH-RELATED"/>
    <property type="match status" value="1"/>
</dbReference>